<keyword evidence="7 17" id="KW-0489">Methyltransferase</keyword>
<dbReference type="SUPFAM" id="SSF53335">
    <property type="entry name" value="S-adenosyl-L-methionine-dependent methyltransferases"/>
    <property type="match status" value="1"/>
</dbReference>
<evidence type="ECO:0000256" key="8">
    <source>
        <dbReference type="ARBA" id="ARBA00022679"/>
    </source>
</evidence>
<keyword evidence="8" id="KW-0808">Transferase</keyword>
<keyword evidence="10" id="KW-0819">tRNA processing</keyword>
<evidence type="ECO:0000256" key="2">
    <source>
        <dbReference type="ARBA" id="ARBA00004797"/>
    </source>
</evidence>
<evidence type="ECO:0000256" key="13">
    <source>
        <dbReference type="ARBA" id="ARBA00030231"/>
    </source>
</evidence>
<dbReference type="Gene3D" id="6.10.140.1470">
    <property type="match status" value="1"/>
</dbReference>
<comment type="function">
    <text evidence="11">Probable S-adenosyl-L-methionine-dependent methyltransferase that acts as a component of the wybutosine biosynthesis pathway. Wybutosine is a hyper modified guanosine with a tricyclic base found at the 3'-position adjacent to the anticodon of eukaryotic phenylalanine tRNA. May methylate the carboxyl group of leucine residues to form alpha-leucine ester residues.</text>
</comment>
<feature type="domain" description="JmjC" evidence="16">
    <location>
        <begin position="832"/>
        <end position="986"/>
    </location>
</feature>
<dbReference type="EC" id="2.3.1.231" evidence="4"/>
<dbReference type="InterPro" id="IPR029063">
    <property type="entry name" value="SAM-dependent_MTases_sf"/>
</dbReference>
<dbReference type="STRING" id="1380566.A0A179FZR7"/>
<gene>
    <name evidence="17" type="ORF">VFPPC_03500</name>
</gene>
<dbReference type="Pfam" id="PF13418">
    <property type="entry name" value="Beta-prop_TYW4"/>
    <property type="match status" value="1"/>
</dbReference>
<dbReference type="GO" id="GO:0030488">
    <property type="term" value="P:tRNA methylation"/>
    <property type="evidence" value="ECO:0007669"/>
    <property type="project" value="TreeGrafter"/>
</dbReference>
<dbReference type="RefSeq" id="XP_018147691.1">
    <property type="nucleotide sequence ID" value="XM_018282994.1"/>
</dbReference>
<evidence type="ECO:0000256" key="7">
    <source>
        <dbReference type="ARBA" id="ARBA00022603"/>
    </source>
</evidence>
<sequence length="1031" mass="114386">MTSTTPQTPGVPARSYALDELIMGTNSSSIVSKRSVERLYYPNETHYFRHFVQKFQRRAPLINRGYWLRLKAIDVVVKQFLYENASKKSVVINLGCGSDVLPWQSHLRYASLCSDVLFVDVDYPDLMVKKRSIVLETPQLREILGRNFVTSESAEDQVLLRSDRYCQIGCDLRELPRLRESLESLGQMANRPVLFVAEVSITYMDTTSADALIHWASGVGKAEFCLLEQLLPNGPAHPFAATMLSHFNKLKTPPKSVGQYATIDQQTRRFANRGYSEISIWDLWEAWSSEKFVNSSERASLDEIEPFDEWEEFVLFCRHYFVIHASTSKQDKPVSKSSMCDGEEKPEKADGFEISITRYDVQAPKRRFGDALALVDPTGATCALHLMGIGTTGRAESYDIYSLDGQVDIPVAPIVGPIPRMCHTLTDLGDYGVLLAGGRTSPANALSDCWMFSKSSREWTPAPSLPIPLFRHASIRLPGSSLALVVGGKTGSSTISQDCYVFHAARGWLKCEVLGDLPTPLFGAILCNSSFRQKFDGKFDGLLAGGIGPDGRISSKNYNWHLEVNMTQPIIRFNLSGDELDPDRLLSVFGARTIDIESQTLVCGGVGARPEWMGQNFLAVDMSTEGACVISKADLHPKDSTLPFMIGASIMQTDNSLWILGGGATCFSMGTFWETGLFQVHLKSRAGQDMSCQPTGRKASMIQYLGSQKVVSSSTGQSGRQAPSQAKATITTIPRVRLRTPTQFNDILQAGLPVIIEQADFGDCIQKWTPSYMISRVGFDTKVVVHECKHDTERMDFNLKNFRYVTESFGKVMARAEAGERVYLRALSQAKPSEQPANIRDDFPGLAGDFSLPKEMDLVNQSAFSSVLRVSGRTNMWLHYDVMANIYAQVAGSKRMILFPPRDVGHLLFAPGASSSSLDVFSELESSRLAATQPYEAIVGPGDMLFLPPCWLHTATTISACSVAVNVFFRDLDNGYAAGRDVYGNRDLAAYEKGRQEITRIGRSFQNVPLETRRFYLKRLADELEMTAEGV</sequence>
<dbReference type="Pfam" id="PF13621">
    <property type="entry name" value="Cupin_8"/>
    <property type="match status" value="1"/>
</dbReference>
<evidence type="ECO:0000256" key="1">
    <source>
        <dbReference type="ARBA" id="ARBA00001806"/>
    </source>
</evidence>
<evidence type="ECO:0000256" key="15">
    <source>
        <dbReference type="ARBA" id="ARBA00049250"/>
    </source>
</evidence>
<proteinExistence type="inferred from homology"/>
<evidence type="ECO:0000256" key="12">
    <source>
        <dbReference type="ARBA" id="ARBA00029750"/>
    </source>
</evidence>
<organism evidence="17 18">
    <name type="scientific">Pochonia chlamydosporia 170</name>
    <dbReference type="NCBI Taxonomy" id="1380566"/>
    <lineage>
        <taxon>Eukaryota</taxon>
        <taxon>Fungi</taxon>
        <taxon>Dikarya</taxon>
        <taxon>Ascomycota</taxon>
        <taxon>Pezizomycotina</taxon>
        <taxon>Sordariomycetes</taxon>
        <taxon>Hypocreomycetidae</taxon>
        <taxon>Hypocreales</taxon>
        <taxon>Clavicipitaceae</taxon>
        <taxon>Pochonia</taxon>
    </lineage>
</organism>
<dbReference type="InterPro" id="IPR003347">
    <property type="entry name" value="JmjC_dom"/>
</dbReference>
<name>A0A179FZR7_METCM</name>
<dbReference type="PANTHER" id="PTHR46529:SF1">
    <property type="entry name" value="TRNA WYBUTOSINE-SYNTHESIZING PROTEIN 4"/>
    <property type="match status" value="1"/>
</dbReference>
<comment type="similarity">
    <text evidence="3">Belongs to the methyltransferase superfamily. LCMT family.</text>
</comment>
<comment type="catalytic activity">
    <reaction evidence="1">
        <text>7-[(3S)-3-amino-3-carboxypropyl]wyosine(37) in tRNA(Phe) + S-adenosyl-L-methionine = 7-[(3S)-(3-amino-3-methoxycarbonyl)propyl]wyosine(37) in tRNA(Phe) + S-adenosyl-L-homocysteine</text>
        <dbReference type="Rhea" id="RHEA:36903"/>
        <dbReference type="Rhea" id="RHEA-COMP:10379"/>
        <dbReference type="Rhea" id="RHEA-COMP:11844"/>
        <dbReference type="ChEBI" id="CHEBI:57856"/>
        <dbReference type="ChEBI" id="CHEBI:59789"/>
        <dbReference type="ChEBI" id="CHEBI:73543"/>
        <dbReference type="ChEBI" id="CHEBI:74275"/>
        <dbReference type="EC" id="2.1.1.290"/>
    </reaction>
</comment>
<evidence type="ECO:0000256" key="6">
    <source>
        <dbReference type="ARBA" id="ARBA00018045"/>
    </source>
</evidence>
<comment type="caution">
    <text evidence="17">The sequence shown here is derived from an EMBL/GenBank/DDBJ whole genome shotgun (WGS) entry which is preliminary data.</text>
</comment>
<dbReference type="InterPro" id="IPR041667">
    <property type="entry name" value="Cupin_8"/>
</dbReference>
<protein>
    <recommendedName>
        <fullName evidence="6">tRNA wybutosine-synthesizing protein 4</fullName>
        <ecNumber evidence="5">2.1.1.290</ecNumber>
        <ecNumber evidence="4">2.3.1.231</ecNumber>
    </recommendedName>
    <alternativeName>
        <fullName evidence="13">Leucine carboxyl methyltransferase 2</fullName>
    </alternativeName>
    <alternativeName>
        <fullName evidence="14">tRNA(Phe) (7-(3-amino-3-(methoxycarbonyl)propyl)wyosine(37)-N)-methoxycarbonyltransferase</fullName>
    </alternativeName>
    <alternativeName>
        <fullName evidence="12">tRNA(Phe) (7-(3-amino-3-carboxypropyl)wyosine(37)-O)-methyltransferase</fullName>
    </alternativeName>
</protein>
<dbReference type="OrthoDB" id="47172at2759"/>
<dbReference type="Gene3D" id="3.40.50.150">
    <property type="entry name" value="Vaccinia Virus protein VP39"/>
    <property type="match status" value="1"/>
</dbReference>
<evidence type="ECO:0000256" key="9">
    <source>
        <dbReference type="ARBA" id="ARBA00022691"/>
    </source>
</evidence>
<dbReference type="InterPro" id="IPR015915">
    <property type="entry name" value="Kelch-typ_b-propeller"/>
</dbReference>
<evidence type="ECO:0000256" key="3">
    <source>
        <dbReference type="ARBA" id="ARBA00010703"/>
    </source>
</evidence>
<comment type="catalytic activity">
    <reaction evidence="15">
        <text>7-[(3S)-(3-amino-3-methoxycarbonyl)propyl]wyosine(37) in tRNA(Phe) + S-adenosyl-L-methionine + CO2 = wybutosine(37) in tRNA(Phe) + S-adenosyl-L-homocysteine + 2 H(+)</text>
        <dbReference type="Rhea" id="RHEA:37119"/>
        <dbReference type="Rhea" id="RHEA-COMP:11844"/>
        <dbReference type="Rhea" id="RHEA-COMP:11847"/>
        <dbReference type="ChEBI" id="CHEBI:15378"/>
        <dbReference type="ChEBI" id="CHEBI:16526"/>
        <dbReference type="ChEBI" id="CHEBI:57856"/>
        <dbReference type="ChEBI" id="CHEBI:59789"/>
        <dbReference type="ChEBI" id="CHEBI:73544"/>
        <dbReference type="ChEBI" id="CHEBI:74275"/>
        <dbReference type="EC" id="2.3.1.231"/>
    </reaction>
</comment>
<comment type="pathway">
    <text evidence="2">tRNA modification; wybutosine-tRNA(Phe) biosynthesis.</text>
</comment>
<dbReference type="FunFam" id="2.60.120.650:FF:000043">
    <property type="entry name" value="tRNA wybutosine-synthesizing protein 4"/>
    <property type="match status" value="1"/>
</dbReference>
<evidence type="ECO:0000256" key="14">
    <source>
        <dbReference type="ARBA" id="ARBA00030847"/>
    </source>
</evidence>
<evidence type="ECO:0000256" key="4">
    <source>
        <dbReference type="ARBA" id="ARBA00012155"/>
    </source>
</evidence>
<dbReference type="UniPathway" id="UPA00375"/>
<dbReference type="KEGG" id="pchm:VFPPC_03500"/>
<dbReference type="PANTHER" id="PTHR46529">
    <property type="entry name" value="TRNA WYBUTOSINE-SYNTHESIZING PROTEIN 4"/>
    <property type="match status" value="1"/>
</dbReference>
<evidence type="ECO:0000256" key="10">
    <source>
        <dbReference type="ARBA" id="ARBA00022694"/>
    </source>
</evidence>
<dbReference type="Proteomes" id="UP000078397">
    <property type="component" value="Unassembled WGS sequence"/>
</dbReference>
<dbReference type="Gene3D" id="2.60.120.650">
    <property type="entry name" value="Cupin"/>
    <property type="match status" value="1"/>
</dbReference>
<dbReference type="InterPro" id="IPR007213">
    <property type="entry name" value="Ppm1/Ppm2/Tcmp"/>
</dbReference>
<dbReference type="SMART" id="SM00558">
    <property type="entry name" value="JmjC"/>
    <property type="match status" value="1"/>
</dbReference>
<evidence type="ECO:0000256" key="5">
    <source>
        <dbReference type="ARBA" id="ARBA00012779"/>
    </source>
</evidence>
<dbReference type="SUPFAM" id="SSF117281">
    <property type="entry name" value="Kelch motif"/>
    <property type="match status" value="1"/>
</dbReference>
<dbReference type="GeneID" id="28846988"/>
<dbReference type="EC" id="2.1.1.290" evidence="5"/>
<evidence type="ECO:0000313" key="18">
    <source>
        <dbReference type="Proteomes" id="UP000078397"/>
    </source>
</evidence>
<keyword evidence="18" id="KW-1185">Reference proteome</keyword>
<dbReference type="Gene3D" id="2.120.10.80">
    <property type="entry name" value="Kelch-type beta propeller"/>
    <property type="match status" value="1"/>
</dbReference>
<dbReference type="GO" id="GO:0008175">
    <property type="term" value="F:tRNA methyltransferase activity"/>
    <property type="evidence" value="ECO:0007669"/>
    <property type="project" value="TreeGrafter"/>
</dbReference>
<dbReference type="Pfam" id="PF04072">
    <property type="entry name" value="LCM"/>
    <property type="match status" value="1"/>
</dbReference>
<evidence type="ECO:0000313" key="17">
    <source>
        <dbReference type="EMBL" id="OAQ71154.1"/>
    </source>
</evidence>
<dbReference type="AlphaFoldDB" id="A0A179FZR7"/>
<keyword evidence="9" id="KW-0949">S-adenosyl-L-methionine</keyword>
<dbReference type="EMBL" id="LSBJ02000002">
    <property type="protein sequence ID" value="OAQ71154.1"/>
    <property type="molecule type" value="Genomic_DNA"/>
</dbReference>
<evidence type="ECO:0000256" key="11">
    <source>
        <dbReference type="ARBA" id="ARBA00025588"/>
    </source>
</evidence>
<evidence type="ECO:0000259" key="16">
    <source>
        <dbReference type="PROSITE" id="PS51184"/>
    </source>
</evidence>
<dbReference type="GO" id="GO:0031591">
    <property type="term" value="P:wybutosine biosynthetic process"/>
    <property type="evidence" value="ECO:0007669"/>
    <property type="project" value="TreeGrafter"/>
</dbReference>
<accession>A0A179FZR7</accession>
<dbReference type="PROSITE" id="PS51184">
    <property type="entry name" value="JMJC"/>
    <property type="match status" value="1"/>
</dbReference>
<reference evidence="17 18" key="1">
    <citation type="journal article" date="2016" name="PLoS Pathog.">
        <title>Biosynthesis of antibiotic leucinostatins in bio-control fungus Purpureocillium lilacinum and their inhibition on phytophthora revealed by genome mining.</title>
        <authorList>
            <person name="Wang G."/>
            <person name="Liu Z."/>
            <person name="Lin R."/>
            <person name="Li E."/>
            <person name="Mao Z."/>
            <person name="Ling J."/>
            <person name="Yang Y."/>
            <person name="Yin W.B."/>
            <person name="Xie B."/>
        </authorList>
    </citation>
    <scope>NUCLEOTIDE SEQUENCE [LARGE SCALE GENOMIC DNA]</scope>
    <source>
        <strain evidence="17">170</strain>
    </source>
</reference>
<dbReference type="SUPFAM" id="SSF51197">
    <property type="entry name" value="Clavaminate synthase-like"/>
    <property type="match status" value="1"/>
</dbReference>